<feature type="compositionally biased region" description="Gly residues" evidence="1">
    <location>
        <begin position="85"/>
        <end position="94"/>
    </location>
</feature>
<accession>A0AAV6I996</accession>
<dbReference type="Proteomes" id="UP000823749">
    <property type="component" value="Chromosome 11"/>
</dbReference>
<dbReference type="EMBL" id="JACTNZ010000011">
    <property type="protein sequence ID" value="KAG5524143.1"/>
    <property type="molecule type" value="Genomic_DNA"/>
</dbReference>
<organism evidence="2 3">
    <name type="scientific">Rhododendron griersonianum</name>
    <dbReference type="NCBI Taxonomy" id="479676"/>
    <lineage>
        <taxon>Eukaryota</taxon>
        <taxon>Viridiplantae</taxon>
        <taxon>Streptophyta</taxon>
        <taxon>Embryophyta</taxon>
        <taxon>Tracheophyta</taxon>
        <taxon>Spermatophyta</taxon>
        <taxon>Magnoliopsida</taxon>
        <taxon>eudicotyledons</taxon>
        <taxon>Gunneridae</taxon>
        <taxon>Pentapetalae</taxon>
        <taxon>asterids</taxon>
        <taxon>Ericales</taxon>
        <taxon>Ericaceae</taxon>
        <taxon>Ericoideae</taxon>
        <taxon>Rhodoreae</taxon>
        <taxon>Rhododendron</taxon>
    </lineage>
</organism>
<comment type="caution">
    <text evidence="2">The sequence shown here is derived from an EMBL/GenBank/DDBJ whole genome shotgun (WGS) entry which is preliminary data.</text>
</comment>
<proteinExistence type="predicted"/>
<evidence type="ECO:0000313" key="3">
    <source>
        <dbReference type="Proteomes" id="UP000823749"/>
    </source>
</evidence>
<dbReference type="AlphaFoldDB" id="A0AAV6I996"/>
<feature type="compositionally biased region" description="Basic and acidic residues" evidence="1">
    <location>
        <begin position="57"/>
        <end position="73"/>
    </location>
</feature>
<gene>
    <name evidence="2" type="ORF">RHGRI_030965</name>
</gene>
<protein>
    <submittedName>
        <fullName evidence="2">Uncharacterized protein</fullName>
    </submittedName>
</protein>
<evidence type="ECO:0000256" key="1">
    <source>
        <dbReference type="SAM" id="MobiDB-lite"/>
    </source>
</evidence>
<reference evidence="2" key="1">
    <citation type="submission" date="2020-08" db="EMBL/GenBank/DDBJ databases">
        <title>Plant Genome Project.</title>
        <authorList>
            <person name="Zhang R.-G."/>
        </authorList>
    </citation>
    <scope>NUCLEOTIDE SEQUENCE</scope>
    <source>
        <strain evidence="2">WSP0</strain>
        <tissue evidence="2">Leaf</tissue>
    </source>
</reference>
<feature type="compositionally biased region" description="Basic and acidic residues" evidence="1">
    <location>
        <begin position="16"/>
        <end position="29"/>
    </location>
</feature>
<feature type="region of interest" description="Disordered" evidence="1">
    <location>
        <begin position="1"/>
        <end position="101"/>
    </location>
</feature>
<name>A0AAV6I996_9ERIC</name>
<evidence type="ECO:0000313" key="2">
    <source>
        <dbReference type="EMBL" id="KAG5524143.1"/>
    </source>
</evidence>
<keyword evidence="3" id="KW-1185">Reference proteome</keyword>
<sequence length="240" mass="25358">MKLPRIAHSSPSGEPIAKDKKVIDLDRGVFDGTGSDAKGNDDRGNEECEDSDVNISSEDHNDNDGDGEDHTGDDNDGGGEDNNVGDGGDGGDGSSPGVNMVQPEVGVDEVDDDDVPCLIPHRRTSTEGFLTILDINQFAPEVVTQQQSPRVVEVAANLFNRCVNVPPTDDLATHFQAHDKAVALANLNSVEVFTDIQDDSLISLGTPQVGYVAGDVGPRSLQSDYGPAAAPLPIHLSVRY</sequence>